<name>A0A383S830_9ACTN</name>
<evidence type="ECO:0000313" key="3">
    <source>
        <dbReference type="Proteomes" id="UP000263928"/>
    </source>
</evidence>
<feature type="region of interest" description="Disordered" evidence="1">
    <location>
        <begin position="164"/>
        <end position="184"/>
    </location>
</feature>
<feature type="region of interest" description="Disordered" evidence="1">
    <location>
        <begin position="1"/>
        <end position="21"/>
    </location>
</feature>
<dbReference type="Proteomes" id="UP000263928">
    <property type="component" value="Unassembled WGS sequence"/>
</dbReference>
<keyword evidence="3" id="KW-1185">Reference proteome</keyword>
<gene>
    <name evidence="2" type="ORF">PROPAUS_2053</name>
</gene>
<accession>A0A383S830</accession>
<organism evidence="2 3">
    <name type="scientific">Propionibacterium australiense</name>
    <dbReference type="NCBI Taxonomy" id="119981"/>
    <lineage>
        <taxon>Bacteria</taxon>
        <taxon>Bacillati</taxon>
        <taxon>Actinomycetota</taxon>
        <taxon>Actinomycetes</taxon>
        <taxon>Propionibacteriales</taxon>
        <taxon>Propionibacteriaceae</taxon>
        <taxon>Propionibacterium</taxon>
    </lineage>
</organism>
<evidence type="ECO:0000256" key="1">
    <source>
        <dbReference type="SAM" id="MobiDB-lite"/>
    </source>
</evidence>
<dbReference type="EMBL" id="UNQJ01000017">
    <property type="protein sequence ID" value="SYZ34077.1"/>
    <property type="molecule type" value="Genomic_DNA"/>
</dbReference>
<evidence type="ECO:0000313" key="2">
    <source>
        <dbReference type="EMBL" id="SYZ34077.1"/>
    </source>
</evidence>
<protein>
    <submittedName>
        <fullName evidence="2">Uncharacterized protein</fullName>
    </submittedName>
</protein>
<proteinExistence type="predicted"/>
<sequence>MRAAGTGGMTASGGRPGAVGMTDGTAVRRAAGMIAAARVPSAARAVTTAEPVVPVTAGVVVVVTAGARIIAGATAAGTIEAETTVVAAAPGVAGMMTGVRAVVAGVSGMLRMGVVAGTIAAALWAAGTMTGVRAVPAVVAPVGAGARTLAGTLVGGTTRATGAAEPAAMRAASSPTGRADVTGEPGADTALGLVMMGAVMMLVRAAPGASSGMAGAPTGTGAMTMTAHAGTTEYRTRAQDVPRTNRR</sequence>
<dbReference type="AlphaFoldDB" id="A0A383S830"/>
<feature type="compositionally biased region" description="Gly residues" evidence="1">
    <location>
        <begin position="1"/>
        <end position="17"/>
    </location>
</feature>
<reference evidence="3" key="1">
    <citation type="submission" date="2018-08" db="EMBL/GenBank/DDBJ databases">
        <authorList>
            <person name="Hornung B."/>
        </authorList>
    </citation>
    <scope>NUCLEOTIDE SEQUENCE [LARGE SCALE GENOMIC DNA]</scope>
</reference>